<sequence length="85" mass="9879">MQPAPQALRAIYLSQLNISHLFCQYTPLILILPSGMEKPAQLPGRLRNFDLFFQKYHSSMPTGIQVEAIHLGQHDRKTRTMRIFR</sequence>
<evidence type="ECO:0000313" key="1">
    <source>
        <dbReference type="EMBL" id="TCP64731.1"/>
    </source>
</evidence>
<reference evidence="1 2" key="1">
    <citation type="submission" date="2019-03" db="EMBL/GenBank/DDBJ databases">
        <title>Genomic Encyclopedia of Type Strains, Phase IV (KMG-IV): sequencing the most valuable type-strain genomes for metagenomic binning, comparative biology and taxonomic classification.</title>
        <authorList>
            <person name="Goeker M."/>
        </authorList>
    </citation>
    <scope>NUCLEOTIDE SEQUENCE [LARGE SCALE GENOMIC DNA]</scope>
    <source>
        <strain evidence="1 2">DSM 11170</strain>
    </source>
</reference>
<comment type="caution">
    <text evidence="1">The sequence shown here is derived from an EMBL/GenBank/DDBJ whole genome shotgun (WGS) entry which is preliminary data.</text>
</comment>
<evidence type="ECO:0000313" key="2">
    <source>
        <dbReference type="Proteomes" id="UP000294813"/>
    </source>
</evidence>
<organism evidence="1 2">
    <name type="scientific">Heliophilum fasciatum</name>
    <dbReference type="NCBI Taxonomy" id="35700"/>
    <lineage>
        <taxon>Bacteria</taxon>
        <taxon>Bacillati</taxon>
        <taxon>Bacillota</taxon>
        <taxon>Clostridia</taxon>
        <taxon>Eubacteriales</taxon>
        <taxon>Heliobacteriaceae</taxon>
        <taxon>Heliophilum</taxon>
    </lineage>
</organism>
<proteinExistence type="predicted"/>
<gene>
    <name evidence="1" type="ORF">EDD73_10884</name>
</gene>
<accession>A0A4R2RXL7</accession>
<dbReference type="EMBL" id="SLXT01000008">
    <property type="protein sequence ID" value="TCP64731.1"/>
    <property type="molecule type" value="Genomic_DNA"/>
</dbReference>
<keyword evidence="2" id="KW-1185">Reference proteome</keyword>
<dbReference type="Proteomes" id="UP000294813">
    <property type="component" value="Unassembled WGS sequence"/>
</dbReference>
<protein>
    <submittedName>
        <fullName evidence="1">Uncharacterized protein</fullName>
    </submittedName>
</protein>
<name>A0A4R2RXL7_9FIRM</name>
<dbReference type="AlphaFoldDB" id="A0A4R2RXL7"/>